<dbReference type="Proteomes" id="UP000274637">
    <property type="component" value="Segment"/>
</dbReference>
<protein>
    <submittedName>
        <fullName evidence="2">Uncharacterized protein</fullName>
    </submittedName>
</protein>
<evidence type="ECO:0000313" key="3">
    <source>
        <dbReference type="Proteomes" id="UP000274637"/>
    </source>
</evidence>
<reference evidence="3" key="1">
    <citation type="submission" date="2018-08" db="EMBL/GenBank/DDBJ databases">
        <authorList>
            <person name="Mousa M."/>
            <person name="Kelsky B.L."/>
            <person name="Goh L.M."/>
            <person name="Shaffer C.D."/>
            <person name="Weston-Hafer K.A."/>
            <person name="Russell D.A."/>
            <person name="Pope W.H."/>
            <person name="Jacobs-Sera D."/>
            <person name="Hendrix R.W."/>
            <person name="Hatfull G.F."/>
        </authorList>
    </citation>
    <scope>NUCLEOTIDE SEQUENCE [LARGE SCALE GENOMIC DNA]</scope>
</reference>
<proteinExistence type="predicted"/>
<evidence type="ECO:0000256" key="1">
    <source>
        <dbReference type="SAM" id="MobiDB-lite"/>
    </source>
</evidence>
<name>A0A386KBC7_9CAUD</name>
<dbReference type="EMBL" id="MH744420">
    <property type="protein sequence ID" value="AYD81624.1"/>
    <property type="molecule type" value="Genomic_DNA"/>
</dbReference>
<sequence length="85" mass="9394">MSSSQKPSVGRIVHVPMPPAANNGSDTAAAVITRAFDEETINVRILADSTASPQEWRTSLTYVDELAYDPDDTTSLYRWTWPPRA</sequence>
<gene>
    <name evidence="2" type="primary">23</name>
    <name evidence="2" type="ORF">SEA_KROMP_23</name>
</gene>
<feature type="region of interest" description="Disordered" evidence="1">
    <location>
        <begin position="1"/>
        <end position="24"/>
    </location>
</feature>
<organism evidence="2 3">
    <name type="scientific">Streptomyces phage Kromp</name>
    <dbReference type="NCBI Taxonomy" id="2315619"/>
    <lineage>
        <taxon>Viruses</taxon>
        <taxon>Duplodnaviria</taxon>
        <taxon>Heunggongvirae</taxon>
        <taxon>Uroviricota</taxon>
        <taxon>Caudoviricetes</taxon>
        <taxon>Krompvirus</taxon>
        <taxon>Krompvirus kromp</taxon>
    </lineage>
</organism>
<keyword evidence="3" id="KW-1185">Reference proteome</keyword>
<accession>A0A386KBC7</accession>
<evidence type="ECO:0000313" key="2">
    <source>
        <dbReference type="EMBL" id="AYD81624.1"/>
    </source>
</evidence>